<dbReference type="HOGENOM" id="CLU_084888_0_0_1"/>
<organism evidence="3">
    <name type="scientific">Arabidopsis lyrata subsp. lyrata</name>
    <name type="common">Lyre-leaved rock-cress</name>
    <dbReference type="NCBI Taxonomy" id="81972"/>
    <lineage>
        <taxon>Eukaryota</taxon>
        <taxon>Viridiplantae</taxon>
        <taxon>Streptophyta</taxon>
        <taxon>Embryophyta</taxon>
        <taxon>Tracheophyta</taxon>
        <taxon>Spermatophyta</taxon>
        <taxon>Magnoliopsida</taxon>
        <taxon>eudicotyledons</taxon>
        <taxon>Gunneridae</taxon>
        <taxon>Pentapetalae</taxon>
        <taxon>rosids</taxon>
        <taxon>malvids</taxon>
        <taxon>Brassicales</taxon>
        <taxon>Brassicaceae</taxon>
        <taxon>Camelineae</taxon>
        <taxon>Arabidopsis</taxon>
    </lineage>
</organism>
<dbReference type="Pfam" id="PF05742">
    <property type="entry name" value="TANGO2"/>
    <property type="match status" value="1"/>
</dbReference>
<keyword evidence="1" id="KW-0472">Membrane</keyword>
<reference evidence="3" key="1">
    <citation type="journal article" date="2011" name="Nat. Genet.">
        <title>The Arabidopsis lyrata genome sequence and the basis of rapid genome size change.</title>
        <authorList>
            <person name="Hu T.T."/>
            <person name="Pattyn P."/>
            <person name="Bakker E.G."/>
            <person name="Cao J."/>
            <person name="Cheng J.-F."/>
            <person name="Clark R.M."/>
            <person name="Fahlgren N."/>
            <person name="Fawcett J.A."/>
            <person name="Grimwood J."/>
            <person name="Gundlach H."/>
            <person name="Haberer G."/>
            <person name="Hollister J.D."/>
            <person name="Ossowski S."/>
            <person name="Ottilar R.P."/>
            <person name="Salamov A.A."/>
            <person name="Schneeberger K."/>
            <person name="Spannagl M."/>
            <person name="Wang X."/>
            <person name="Yang L."/>
            <person name="Nasrallah M.E."/>
            <person name="Bergelson J."/>
            <person name="Carrington J.C."/>
            <person name="Gaut B.S."/>
            <person name="Schmutz J."/>
            <person name="Mayer K.F.X."/>
            <person name="Van de Peer Y."/>
            <person name="Grigoriev I.V."/>
            <person name="Nordborg M."/>
            <person name="Weigel D."/>
            <person name="Guo Y.-L."/>
        </authorList>
    </citation>
    <scope>NUCLEOTIDE SEQUENCE [LARGE SCALE GENOMIC DNA]</scope>
    <source>
        <strain evidence="3">cv. MN47</strain>
    </source>
</reference>
<dbReference type="AlphaFoldDB" id="D7KJ00"/>
<feature type="transmembrane region" description="Helical" evidence="1">
    <location>
        <begin position="37"/>
        <end position="56"/>
    </location>
</feature>
<dbReference type="InterPro" id="IPR008551">
    <property type="entry name" value="TANGO2"/>
</dbReference>
<name>D7KJ00_ARALL</name>
<keyword evidence="1" id="KW-1133">Transmembrane helix</keyword>
<dbReference type="PANTHER" id="PTHR17985">
    <property type="entry name" value="SER/THR-RICH PROTEIN T10 IN DGCR REGION"/>
    <property type="match status" value="1"/>
</dbReference>
<gene>
    <name evidence="2" type="ORF">ARALYDRAFT_679793</name>
</gene>
<dbReference type="PANTHER" id="PTHR17985:SF8">
    <property type="entry name" value="TRANSPORT AND GOLGI ORGANIZATION PROTEIN 2 HOMOLOG"/>
    <property type="match status" value="1"/>
</dbReference>
<dbReference type="Proteomes" id="UP000008694">
    <property type="component" value="Unassembled WGS sequence"/>
</dbReference>
<evidence type="ECO:0000313" key="3">
    <source>
        <dbReference type="Proteomes" id="UP000008694"/>
    </source>
</evidence>
<evidence type="ECO:0000256" key="1">
    <source>
        <dbReference type="SAM" id="Phobius"/>
    </source>
</evidence>
<keyword evidence="1" id="KW-0812">Transmembrane</keyword>
<dbReference type="EMBL" id="GL348713">
    <property type="protein sequence ID" value="EFH69359.1"/>
    <property type="molecule type" value="Genomic_DNA"/>
</dbReference>
<accession>D7KJ00</accession>
<keyword evidence="3" id="KW-1185">Reference proteome</keyword>
<dbReference type="Gramene" id="Al_scaffold_0001_2116">
    <property type="protein sequence ID" value="Al_scaffold_0001_2116"/>
    <property type="gene ID" value="Al_scaffold_0001_2116"/>
</dbReference>
<dbReference type="STRING" id="81972.D7KJ00"/>
<evidence type="ECO:0000313" key="2">
    <source>
        <dbReference type="EMBL" id="EFH69359.1"/>
    </source>
</evidence>
<dbReference type="eggNOG" id="KOG2342">
    <property type="taxonomic scope" value="Eukaryota"/>
</dbReference>
<proteinExistence type="predicted"/>
<protein>
    <submittedName>
        <fullName evidence="2">Predicted protein</fullName>
    </submittedName>
</protein>
<sequence length="286" mass="33392">MGIVAFQWGEGENQLTLLQNRDNWDSWQVSFIQPFQLFVHLCIVLLISNYDMFIFIRVIKRETKPATWDESNQILSVLPVHSFGTWFGISKQGRLVFLVNPPKLNNLSPVLRPVDFLLREMSPWDFAREWSEKSNLAKIMNRGMTYHIVVADIKSKSMVYISKGSAKDSHVHTEEVGFGVHTLSSSGLDIQFPEYLHRLKTFSCEIMSDIKDKEVTPMKELAERFTMYDPFETDKGESEDIFGKDRQYEITSTIALAVKRNKEVMFHERFWENSKWNPNDFTFNIT</sequence>